<gene>
    <name evidence="2" type="ORF">EYC84_002045</name>
</gene>
<evidence type="ECO:0000256" key="1">
    <source>
        <dbReference type="SAM" id="Phobius"/>
    </source>
</evidence>
<reference evidence="2 3" key="1">
    <citation type="submission" date="2019-06" db="EMBL/GenBank/DDBJ databases">
        <title>Genome Sequence of the Brown Rot Fungal Pathogen Monilinia fructicola.</title>
        <authorList>
            <person name="De Miccolis Angelini R.M."/>
            <person name="Landi L."/>
            <person name="Abate D."/>
            <person name="Pollastro S."/>
            <person name="Romanazzi G."/>
            <person name="Faretra F."/>
        </authorList>
    </citation>
    <scope>NUCLEOTIDE SEQUENCE [LARGE SCALE GENOMIC DNA]</scope>
    <source>
        <strain evidence="2 3">Mfrc123</strain>
    </source>
</reference>
<dbReference type="EMBL" id="VICG01000005">
    <property type="protein sequence ID" value="KAA8572129.1"/>
    <property type="molecule type" value="Genomic_DNA"/>
</dbReference>
<feature type="transmembrane region" description="Helical" evidence="1">
    <location>
        <begin position="47"/>
        <end position="71"/>
    </location>
</feature>
<protein>
    <submittedName>
        <fullName evidence="2">Uncharacterized protein</fullName>
    </submittedName>
</protein>
<keyword evidence="1" id="KW-0812">Transmembrane</keyword>
<comment type="caution">
    <text evidence="2">The sequence shown here is derived from an EMBL/GenBank/DDBJ whole genome shotgun (WGS) entry which is preliminary data.</text>
</comment>
<evidence type="ECO:0000313" key="2">
    <source>
        <dbReference type="EMBL" id="KAA8572129.1"/>
    </source>
</evidence>
<proteinExistence type="predicted"/>
<keyword evidence="1" id="KW-1133">Transmembrane helix</keyword>
<evidence type="ECO:0000313" key="3">
    <source>
        <dbReference type="Proteomes" id="UP000322873"/>
    </source>
</evidence>
<dbReference type="AlphaFoldDB" id="A0A5M9JVI5"/>
<name>A0A5M9JVI5_MONFR</name>
<keyword evidence="1" id="KW-0472">Membrane</keyword>
<feature type="transmembrane region" description="Helical" evidence="1">
    <location>
        <begin position="7"/>
        <end position="27"/>
    </location>
</feature>
<feature type="transmembrane region" description="Helical" evidence="1">
    <location>
        <begin position="83"/>
        <end position="101"/>
    </location>
</feature>
<organism evidence="2 3">
    <name type="scientific">Monilinia fructicola</name>
    <name type="common">Brown rot fungus</name>
    <name type="synonym">Ciboria fructicola</name>
    <dbReference type="NCBI Taxonomy" id="38448"/>
    <lineage>
        <taxon>Eukaryota</taxon>
        <taxon>Fungi</taxon>
        <taxon>Dikarya</taxon>
        <taxon>Ascomycota</taxon>
        <taxon>Pezizomycotina</taxon>
        <taxon>Leotiomycetes</taxon>
        <taxon>Helotiales</taxon>
        <taxon>Sclerotiniaceae</taxon>
        <taxon>Monilinia</taxon>
    </lineage>
</organism>
<accession>A0A5M9JVI5</accession>
<dbReference type="Proteomes" id="UP000322873">
    <property type="component" value="Unassembled WGS sequence"/>
</dbReference>
<sequence length="170" mass="19820">MKLDIKLIWSGSSLMLWMVEFLFVVVVKEWARVFEEALVDVAMEKSWTIHCRDLVIEFAFVLLSLSVLTYPKYGRGYTHEMKVVCMYGIPIFEGIFGLYHTCIHWRTGCLLLRNDMDEWSGLLGCFCTCRDFELVASLIVGFHRRGVEWRLDWVMAFGNVIRTFQATGNQ</sequence>
<keyword evidence="3" id="KW-1185">Reference proteome</keyword>